<keyword evidence="2" id="KW-1185">Reference proteome</keyword>
<dbReference type="AlphaFoldDB" id="A0A0V1IN35"/>
<protein>
    <submittedName>
        <fullName evidence="1">Uncharacterized protein</fullName>
    </submittedName>
</protein>
<reference evidence="1 2" key="1">
    <citation type="submission" date="2015-01" db="EMBL/GenBank/DDBJ databases">
        <title>Evolution of Trichinella species and genotypes.</title>
        <authorList>
            <person name="Korhonen P.K."/>
            <person name="Edoardo P."/>
            <person name="Giuseppe L.R."/>
            <person name="Gasser R.B."/>
        </authorList>
    </citation>
    <scope>NUCLEOTIDE SEQUENCE [LARGE SCALE GENOMIC DNA]</scope>
    <source>
        <strain evidence="1">ISS588</strain>
    </source>
</reference>
<organism evidence="1 2">
    <name type="scientific">Trichinella pseudospiralis</name>
    <name type="common">Parasitic roundworm</name>
    <dbReference type="NCBI Taxonomy" id="6337"/>
    <lineage>
        <taxon>Eukaryota</taxon>
        <taxon>Metazoa</taxon>
        <taxon>Ecdysozoa</taxon>
        <taxon>Nematoda</taxon>
        <taxon>Enoplea</taxon>
        <taxon>Dorylaimia</taxon>
        <taxon>Trichinellida</taxon>
        <taxon>Trichinellidae</taxon>
        <taxon>Trichinella</taxon>
    </lineage>
</organism>
<comment type="caution">
    <text evidence="1">The sequence shown here is derived from an EMBL/GenBank/DDBJ whole genome shotgun (WGS) entry which is preliminary data.</text>
</comment>
<evidence type="ECO:0000313" key="1">
    <source>
        <dbReference type="EMBL" id="KRZ23988.1"/>
    </source>
</evidence>
<dbReference type="Proteomes" id="UP000054805">
    <property type="component" value="Unassembled WGS sequence"/>
</dbReference>
<evidence type="ECO:0000313" key="2">
    <source>
        <dbReference type="Proteomes" id="UP000054805"/>
    </source>
</evidence>
<gene>
    <name evidence="1" type="ORF">T4B_1829</name>
</gene>
<proteinExistence type="predicted"/>
<accession>A0A0V1IN35</accession>
<dbReference type="EMBL" id="JYDS01000131">
    <property type="protein sequence ID" value="KRZ23988.1"/>
    <property type="molecule type" value="Genomic_DNA"/>
</dbReference>
<name>A0A0V1IN35_TRIPS</name>
<sequence>MLDCEEIEEKEKNKSKEEACLFVCCHRQSAHTEQQRALKNLPSFTLSKVIVEKLQSVVKLSIHVFREHAVSPLSTVLYIKQYNTPFVTARELNNCRWPY</sequence>